<feature type="non-terminal residue" evidence="2">
    <location>
        <position position="31"/>
    </location>
</feature>
<dbReference type="Proteomes" id="UP000004903">
    <property type="component" value="Unassembled WGS sequence"/>
</dbReference>
<gene>
    <name evidence="2" type="ORF">LTSERUB_0530</name>
</gene>
<proteinExistence type="predicted"/>
<comment type="caution">
    <text evidence="2">The sequence shown here is derived from an EMBL/GenBank/DDBJ whole genome shotgun (WGS) entry which is preliminary data.</text>
</comment>
<dbReference type="EMBL" id="AFCT01000227">
    <property type="protein sequence ID" value="EHC94912.1"/>
    <property type="molecule type" value="Genomic_DNA"/>
</dbReference>
<protein>
    <submittedName>
        <fullName evidence="2">Uncharacterized protein</fullName>
    </submittedName>
</protein>
<feature type="region of interest" description="Disordered" evidence="1">
    <location>
        <begin position="1"/>
        <end position="31"/>
    </location>
</feature>
<evidence type="ECO:0000256" key="1">
    <source>
        <dbReference type="SAM" id="MobiDB-lite"/>
    </source>
</evidence>
<dbReference type="AlphaFoldDB" id="G5QE49"/>
<sequence>MGKLIRANRPGESIPSGSGITARARAYHGHD</sequence>
<reference evidence="2 3" key="1">
    <citation type="journal article" date="2011" name="BMC Genomics">
        <title>Genome sequencing reveals diversification of virulence factor content and possible host adaptation in distinct subpopulations of Salmonella enterica.</title>
        <authorList>
            <person name="den Bakker H.C."/>
            <person name="Moreno Switt A.I."/>
            <person name="Govoni G."/>
            <person name="Cummings C.A."/>
            <person name="Ranieri M.L."/>
            <person name="Degoricija L."/>
            <person name="Hoelzer K."/>
            <person name="Rodriguez-Rivera L.D."/>
            <person name="Brown S."/>
            <person name="Bolchacova E."/>
            <person name="Furtado M.R."/>
            <person name="Wiedmann M."/>
        </authorList>
    </citation>
    <scope>NUCLEOTIDE SEQUENCE [LARGE SCALE GENOMIC DNA]</scope>
    <source>
        <strain evidence="2 3">A4-653</strain>
    </source>
</reference>
<name>G5QE49_SALRU</name>
<accession>G5QE49</accession>
<organism evidence="2 3">
    <name type="scientific">Salmonella enterica subsp. enterica serovar Rubislaw str. A4-653</name>
    <dbReference type="NCBI Taxonomy" id="913081"/>
    <lineage>
        <taxon>Bacteria</taxon>
        <taxon>Pseudomonadati</taxon>
        <taxon>Pseudomonadota</taxon>
        <taxon>Gammaproteobacteria</taxon>
        <taxon>Enterobacterales</taxon>
        <taxon>Enterobacteriaceae</taxon>
        <taxon>Salmonella</taxon>
    </lineage>
</organism>
<evidence type="ECO:0000313" key="3">
    <source>
        <dbReference type="Proteomes" id="UP000004903"/>
    </source>
</evidence>
<evidence type="ECO:0000313" key="2">
    <source>
        <dbReference type="EMBL" id="EHC94912.1"/>
    </source>
</evidence>